<dbReference type="GO" id="GO:0001682">
    <property type="term" value="P:tRNA 5'-leader removal"/>
    <property type="evidence" value="ECO:0007669"/>
    <property type="project" value="InterPro"/>
</dbReference>
<dbReference type="GeneID" id="68097373"/>
<dbReference type="RefSeq" id="XP_044548630.1">
    <property type="nucleotide sequence ID" value="XM_044694610.1"/>
</dbReference>
<dbReference type="Gene3D" id="3.30.70.3250">
    <property type="entry name" value="Ribonuclease P, Pop5 subunit"/>
    <property type="match status" value="1"/>
</dbReference>
<dbReference type="InterPro" id="IPR038085">
    <property type="entry name" value="Rnp2-like_sf"/>
</dbReference>
<comment type="similarity">
    <text evidence="1">Belongs to the eukaryotic/archaeal RNase P protein component 2 family.</text>
</comment>
<gene>
    <name evidence="3" type="ORF">C9374_004918</name>
</gene>
<dbReference type="AlphaFoldDB" id="A0AA88GL27"/>
<accession>A0AA88GL27</accession>
<dbReference type="SUPFAM" id="SSF160350">
    <property type="entry name" value="Rnp2-like"/>
    <property type="match status" value="1"/>
</dbReference>
<dbReference type="GO" id="GO:0030677">
    <property type="term" value="C:ribonuclease P complex"/>
    <property type="evidence" value="ECO:0007669"/>
    <property type="project" value="InterPro"/>
</dbReference>
<dbReference type="InterPro" id="IPR002759">
    <property type="entry name" value="Pop5/Rpp14/Rnp2-like"/>
</dbReference>
<name>A0AA88GL27_NAELO</name>
<organism evidence="3 4">
    <name type="scientific">Naegleria lovaniensis</name>
    <name type="common">Amoeba</name>
    <dbReference type="NCBI Taxonomy" id="51637"/>
    <lineage>
        <taxon>Eukaryota</taxon>
        <taxon>Discoba</taxon>
        <taxon>Heterolobosea</taxon>
        <taxon>Tetramitia</taxon>
        <taxon>Eutetramitia</taxon>
        <taxon>Vahlkampfiidae</taxon>
        <taxon>Naegleria</taxon>
    </lineage>
</organism>
<evidence type="ECO:0000256" key="2">
    <source>
        <dbReference type="ARBA" id="ARBA00022694"/>
    </source>
</evidence>
<comment type="caution">
    <text evidence="3">The sequence shown here is derived from an EMBL/GenBank/DDBJ whole genome shotgun (WGS) entry which is preliminary data.</text>
</comment>
<evidence type="ECO:0000313" key="3">
    <source>
        <dbReference type="EMBL" id="KAG2382951.1"/>
    </source>
</evidence>
<dbReference type="Proteomes" id="UP000816034">
    <property type="component" value="Unassembled WGS sequence"/>
</dbReference>
<evidence type="ECO:0000313" key="4">
    <source>
        <dbReference type="Proteomes" id="UP000816034"/>
    </source>
</evidence>
<keyword evidence="4" id="KW-1185">Reference proteome</keyword>
<sequence length="113" mass="13092">MKQKTLESDFYFIEIETPPDTSKTQFLSSLHQQISSLFGKSCLNIINIQVMYYSKKNKLAIIAIERRFLTHIYNIMPFIENGARIVKASPYLHTIVSNNRLYCEQLLICAATK</sequence>
<keyword evidence="2" id="KW-0819">tRNA processing</keyword>
<dbReference type="Pfam" id="PF01900">
    <property type="entry name" value="RNase_P_Rpp14"/>
    <property type="match status" value="1"/>
</dbReference>
<reference evidence="3 4" key="1">
    <citation type="journal article" date="2018" name="BMC Genomics">
        <title>The genome of Naegleria lovaniensis, the basis for a comparative approach to unravel pathogenicity factors of the human pathogenic amoeba N. fowleri.</title>
        <authorList>
            <person name="Liechti N."/>
            <person name="Schurch N."/>
            <person name="Bruggmann R."/>
            <person name="Wittwer M."/>
        </authorList>
    </citation>
    <scope>NUCLEOTIDE SEQUENCE [LARGE SCALE GENOMIC DNA]</scope>
    <source>
        <strain evidence="3 4">ATCC 30569</strain>
    </source>
</reference>
<evidence type="ECO:0000256" key="1">
    <source>
        <dbReference type="ARBA" id="ARBA00010800"/>
    </source>
</evidence>
<dbReference type="EMBL" id="PYSW02000022">
    <property type="protein sequence ID" value="KAG2382951.1"/>
    <property type="molecule type" value="Genomic_DNA"/>
</dbReference>
<protein>
    <submittedName>
        <fullName evidence="3">Uncharacterized protein</fullName>
    </submittedName>
</protein>
<proteinExistence type="inferred from homology"/>